<organism evidence="1 2">
    <name type="scientific">Paraburkholderia phymatum</name>
    <dbReference type="NCBI Taxonomy" id="148447"/>
    <lineage>
        <taxon>Bacteria</taxon>
        <taxon>Pseudomonadati</taxon>
        <taxon>Pseudomonadota</taxon>
        <taxon>Betaproteobacteria</taxon>
        <taxon>Burkholderiales</taxon>
        <taxon>Burkholderiaceae</taxon>
        <taxon>Paraburkholderia</taxon>
    </lineage>
</organism>
<dbReference type="Proteomes" id="UP001558850">
    <property type="component" value="Unassembled WGS sequence"/>
</dbReference>
<evidence type="ECO:0000313" key="1">
    <source>
        <dbReference type="EMBL" id="MEX3935824.1"/>
    </source>
</evidence>
<proteinExistence type="predicted"/>
<comment type="caution">
    <text evidence="1">The sequence shown here is derived from an EMBL/GenBank/DDBJ whole genome shotgun (WGS) entry which is preliminary data.</text>
</comment>
<evidence type="ECO:0000313" key="2">
    <source>
        <dbReference type="Proteomes" id="UP001558850"/>
    </source>
</evidence>
<sequence>MSPMDTCSFLESLGDEARILALKHFRTRFHIATKSDDTPVTVADREIERRLRELILSRYPLHDLVGEEEGGEIGEGITWVIDPIDGTKSFVAGLPLFGTLVAVLENRLPAYGMIEVPALHERWIGYGNHTVLNWVPCKVSRCTHLGDARLCTTDPEIFVGEASEAFSILSRRTVRISRFGTDCYGYALLASGHVDLVAEAGLEIYDVAALIPVVRGAGGVVTTWSGHPVNERFDGTIIAAATSELHAEALRVLGHA</sequence>
<name>A0ACC6U8E2_9BURK</name>
<protein>
    <submittedName>
        <fullName evidence="1">Inositol monophosphatase family protein</fullName>
    </submittedName>
</protein>
<accession>A0ACC6U8E2</accession>
<reference evidence="1" key="1">
    <citation type="submission" date="2024-07" db="EMBL/GenBank/DDBJ databases">
        <title>A survey of Mimosa microsymbionts across Brazilian biomes reveals a high diversity of Paraburkholderia nodulating endemic species, but also that Cupriavidus is common as a symbiont of widespread species.</title>
        <authorList>
            <person name="Rouws L."/>
            <person name="Barauna A."/>
            <person name="Beukes C."/>
            <person name="Rouws J.R.C."/>
            <person name="De Faria S.M."/>
            <person name="Gross E."/>
            <person name="Bueno Dos Reis Junior F."/>
            <person name="Simon M.F."/>
            <person name="Maluk M."/>
            <person name="Odee D.W."/>
            <person name="Kenicer G."/>
            <person name="Young J.P.W."/>
            <person name="Reis V.M."/>
            <person name="Zilli J."/>
            <person name="James E.K."/>
        </authorList>
    </citation>
    <scope>NUCLEOTIDE SEQUENCE</scope>
    <source>
        <strain evidence="1">EG181B</strain>
    </source>
</reference>
<keyword evidence="2" id="KW-1185">Reference proteome</keyword>
<gene>
    <name evidence="1" type="ORF">AB4Y32_29205</name>
</gene>
<dbReference type="EMBL" id="JBFRCH010000024">
    <property type="protein sequence ID" value="MEX3935824.1"/>
    <property type="molecule type" value="Genomic_DNA"/>
</dbReference>